<keyword evidence="1" id="KW-0812">Transmembrane</keyword>
<proteinExistence type="predicted"/>
<sequence>MQDSRSYTHTRCRTDTTVEGPEFRAMSDPMAGMRSTYCVKCEDQFPVTEFAWSDTNELISNYYARHRKAASASDLWWCGNGGLAVLAGLGSVAGIILGIILGVTTTWLIGLVTGILLAITGAILGLVARETLFSRRIVKRVCGVNDTRMLR</sequence>
<gene>
    <name evidence="2" type="ORF">Q31b_58290</name>
</gene>
<reference evidence="2 3" key="1">
    <citation type="submission" date="2019-02" db="EMBL/GenBank/DDBJ databases">
        <title>Deep-cultivation of Planctomycetes and their phenomic and genomic characterization uncovers novel biology.</title>
        <authorList>
            <person name="Wiegand S."/>
            <person name="Jogler M."/>
            <person name="Boedeker C."/>
            <person name="Pinto D."/>
            <person name="Vollmers J."/>
            <person name="Rivas-Marin E."/>
            <person name="Kohn T."/>
            <person name="Peeters S.H."/>
            <person name="Heuer A."/>
            <person name="Rast P."/>
            <person name="Oberbeckmann S."/>
            <person name="Bunk B."/>
            <person name="Jeske O."/>
            <person name="Meyerdierks A."/>
            <person name="Storesund J.E."/>
            <person name="Kallscheuer N."/>
            <person name="Luecker S."/>
            <person name="Lage O.M."/>
            <person name="Pohl T."/>
            <person name="Merkel B.J."/>
            <person name="Hornburger P."/>
            <person name="Mueller R.-W."/>
            <person name="Bruemmer F."/>
            <person name="Labrenz M."/>
            <person name="Spormann A.M."/>
            <person name="Op Den Camp H."/>
            <person name="Overmann J."/>
            <person name="Amann R."/>
            <person name="Jetten M.S.M."/>
            <person name="Mascher T."/>
            <person name="Medema M.H."/>
            <person name="Devos D.P."/>
            <person name="Kaster A.-K."/>
            <person name="Ovreas L."/>
            <person name="Rohde M."/>
            <person name="Galperin M.Y."/>
            <person name="Jogler C."/>
        </authorList>
    </citation>
    <scope>NUCLEOTIDE SEQUENCE [LARGE SCALE GENOMIC DNA]</scope>
    <source>
        <strain evidence="2 3">Q31b</strain>
    </source>
</reference>
<dbReference type="EMBL" id="SJPY01000019">
    <property type="protein sequence ID" value="TWU32671.1"/>
    <property type="molecule type" value="Genomic_DNA"/>
</dbReference>
<dbReference type="RefSeq" id="WP_146602867.1">
    <property type="nucleotide sequence ID" value="NZ_SJPY01000019.1"/>
</dbReference>
<keyword evidence="1" id="KW-1133">Transmembrane helix</keyword>
<evidence type="ECO:0000256" key="1">
    <source>
        <dbReference type="SAM" id="Phobius"/>
    </source>
</evidence>
<keyword evidence="3" id="KW-1185">Reference proteome</keyword>
<dbReference type="AlphaFoldDB" id="A0A5C6DA64"/>
<feature type="transmembrane region" description="Helical" evidence="1">
    <location>
        <begin position="107"/>
        <end position="127"/>
    </location>
</feature>
<evidence type="ECO:0000313" key="2">
    <source>
        <dbReference type="EMBL" id="TWU32671.1"/>
    </source>
</evidence>
<name>A0A5C6DA64_9BACT</name>
<feature type="transmembrane region" description="Helical" evidence="1">
    <location>
        <begin position="75"/>
        <end position="101"/>
    </location>
</feature>
<keyword evidence="1" id="KW-0472">Membrane</keyword>
<protein>
    <submittedName>
        <fullName evidence="2">Uncharacterized protein</fullName>
    </submittedName>
</protein>
<dbReference type="Proteomes" id="UP000315471">
    <property type="component" value="Unassembled WGS sequence"/>
</dbReference>
<comment type="caution">
    <text evidence="2">The sequence shown here is derived from an EMBL/GenBank/DDBJ whole genome shotgun (WGS) entry which is preliminary data.</text>
</comment>
<evidence type="ECO:0000313" key="3">
    <source>
        <dbReference type="Proteomes" id="UP000315471"/>
    </source>
</evidence>
<dbReference type="OrthoDB" id="279950at2"/>
<organism evidence="2 3">
    <name type="scientific">Novipirellula aureliae</name>
    <dbReference type="NCBI Taxonomy" id="2527966"/>
    <lineage>
        <taxon>Bacteria</taxon>
        <taxon>Pseudomonadati</taxon>
        <taxon>Planctomycetota</taxon>
        <taxon>Planctomycetia</taxon>
        <taxon>Pirellulales</taxon>
        <taxon>Pirellulaceae</taxon>
        <taxon>Novipirellula</taxon>
    </lineage>
</organism>
<accession>A0A5C6DA64</accession>